<sequence length="68" mass="7141">MFIGGSPSGMPFTATTTNVMLPVTDANGEITFQLGLLTQPLEVGDSISVQIKTNDNSTDIGSAFLYSK</sequence>
<dbReference type="AlphaFoldDB" id="A0A4Y3PQL6"/>
<evidence type="ECO:0000313" key="1">
    <source>
        <dbReference type="EMBL" id="GEB35703.1"/>
    </source>
</evidence>
<dbReference type="Proteomes" id="UP000316882">
    <property type="component" value="Unassembled WGS sequence"/>
</dbReference>
<accession>A0A4Y3PQL6</accession>
<reference evidence="1 2" key="1">
    <citation type="submission" date="2019-06" db="EMBL/GenBank/DDBJ databases">
        <title>Whole genome shotgun sequence of Brevibacillus parabrevis NBRC 12334.</title>
        <authorList>
            <person name="Hosoyama A."/>
            <person name="Uohara A."/>
            <person name="Ohji S."/>
            <person name="Ichikawa N."/>
        </authorList>
    </citation>
    <scope>NUCLEOTIDE SEQUENCE [LARGE SCALE GENOMIC DNA]</scope>
    <source>
        <strain evidence="1 2">NBRC 12334</strain>
    </source>
</reference>
<organism evidence="1 2">
    <name type="scientific">Brevibacillus parabrevis</name>
    <dbReference type="NCBI Taxonomy" id="54914"/>
    <lineage>
        <taxon>Bacteria</taxon>
        <taxon>Bacillati</taxon>
        <taxon>Bacillota</taxon>
        <taxon>Bacilli</taxon>
        <taxon>Bacillales</taxon>
        <taxon>Paenibacillaceae</taxon>
        <taxon>Brevibacillus</taxon>
    </lineage>
</organism>
<comment type="caution">
    <text evidence="1">The sequence shown here is derived from an EMBL/GenBank/DDBJ whole genome shotgun (WGS) entry which is preliminary data.</text>
</comment>
<proteinExistence type="predicted"/>
<protein>
    <submittedName>
        <fullName evidence="1">Uncharacterized protein</fullName>
    </submittedName>
</protein>
<keyword evidence="2" id="KW-1185">Reference proteome</keyword>
<name>A0A4Y3PQL6_BREPA</name>
<dbReference type="EMBL" id="BJMH01000050">
    <property type="protein sequence ID" value="GEB35703.1"/>
    <property type="molecule type" value="Genomic_DNA"/>
</dbReference>
<gene>
    <name evidence="1" type="ORF">BPA01_52830</name>
</gene>
<evidence type="ECO:0000313" key="2">
    <source>
        <dbReference type="Proteomes" id="UP000316882"/>
    </source>
</evidence>